<dbReference type="eggNOG" id="ENOG502TN35">
    <property type="taxonomic scope" value="Eukaryota"/>
</dbReference>
<dbReference type="VEuPathDB" id="PiroplasmaDB:TOT_040000704"/>
<dbReference type="OrthoDB" id="10353510at2759"/>
<dbReference type="OMA" id="WISHSIC"/>
<feature type="transmembrane region" description="Helical" evidence="1">
    <location>
        <begin position="84"/>
        <end position="106"/>
    </location>
</feature>
<gene>
    <name evidence="2" type="ORF">TOT_040000704</name>
</gene>
<name>J7MGW2_THEOR</name>
<feature type="transmembrane region" description="Helical" evidence="1">
    <location>
        <begin position="126"/>
        <end position="145"/>
    </location>
</feature>
<evidence type="ECO:0000313" key="2">
    <source>
        <dbReference type="EMBL" id="BAM42336.1"/>
    </source>
</evidence>
<organism evidence="2 3">
    <name type="scientific">Theileria orientalis strain Shintoku</name>
    <dbReference type="NCBI Taxonomy" id="869250"/>
    <lineage>
        <taxon>Eukaryota</taxon>
        <taxon>Sar</taxon>
        <taxon>Alveolata</taxon>
        <taxon>Apicomplexa</taxon>
        <taxon>Aconoidasida</taxon>
        <taxon>Piroplasmida</taxon>
        <taxon>Theileriidae</taxon>
        <taxon>Theileria</taxon>
    </lineage>
</organism>
<dbReference type="AlphaFoldDB" id="J7MGW2"/>
<dbReference type="KEGG" id="tot:TOT_040000704"/>
<feature type="transmembrane region" description="Helical" evidence="1">
    <location>
        <begin position="21"/>
        <end position="39"/>
    </location>
</feature>
<evidence type="ECO:0000313" key="3">
    <source>
        <dbReference type="Proteomes" id="UP000003786"/>
    </source>
</evidence>
<keyword evidence="1" id="KW-0472">Membrane</keyword>
<dbReference type="GeneID" id="20716751"/>
<feature type="transmembrane region" description="Helical" evidence="1">
    <location>
        <begin position="51"/>
        <end position="72"/>
    </location>
</feature>
<keyword evidence="3" id="KW-1185">Reference proteome</keyword>
<protein>
    <recommendedName>
        <fullName evidence="4">Hemolysin III</fullName>
    </recommendedName>
</protein>
<reference evidence="2 3" key="1">
    <citation type="journal article" date="2012" name="MBio">
        <title>Comparative genome analysis of three eukaryotic parasites with differing abilities to transform leukocytes reveals key mediators of Theileria-induced leukocyte transformation.</title>
        <authorList>
            <person name="Hayashida K."/>
            <person name="Hara Y."/>
            <person name="Abe T."/>
            <person name="Yamasaki C."/>
            <person name="Toyoda A."/>
            <person name="Kosuge T."/>
            <person name="Suzuki Y."/>
            <person name="Sato Y."/>
            <person name="Kawashima S."/>
            <person name="Katayama T."/>
            <person name="Wakaguri H."/>
            <person name="Inoue N."/>
            <person name="Homma K."/>
            <person name="Tada-Umezaki M."/>
            <person name="Yagi Y."/>
            <person name="Fujii Y."/>
            <person name="Habara T."/>
            <person name="Kanehisa M."/>
            <person name="Watanabe H."/>
            <person name="Ito K."/>
            <person name="Gojobori T."/>
            <person name="Sugawara H."/>
            <person name="Imanishi T."/>
            <person name="Weir W."/>
            <person name="Gardner M."/>
            <person name="Pain A."/>
            <person name="Shiels B."/>
            <person name="Hattori M."/>
            <person name="Nene V."/>
            <person name="Sugimoto C."/>
        </authorList>
    </citation>
    <scope>NUCLEOTIDE SEQUENCE [LARGE SCALE GENOMIC DNA]</scope>
    <source>
        <strain evidence="2 3">Shintoku</strain>
    </source>
</reference>
<evidence type="ECO:0000256" key="1">
    <source>
        <dbReference type="SAM" id="Phobius"/>
    </source>
</evidence>
<dbReference type="EMBL" id="AP011949">
    <property type="protein sequence ID" value="BAM42336.1"/>
    <property type="molecule type" value="Genomic_DNA"/>
</dbReference>
<proteinExistence type="predicted"/>
<sequence>MKDHKLNFLYNKRKGVPLLRGRIYILNLFMLPLFYFKYLKLRPDYLSRLSIYIYLLGILLHTVACVVFHASSGNTFYRSVLRRIDYGAIFLINITNAFPAFVHFIEKDKHVIMLVFHLLINFYGKIGPHDVFLGMFACLLMNFIFTEKSLRIFLFWISHSICNFVPYKFYMYKMHMALFYYVFGYIMVATGVLVYYLEKPNFFKGMFEFHELSHLLYTLSSICIFMWNGIGMGLMDKKIEYLNQ</sequence>
<feature type="transmembrane region" description="Helical" evidence="1">
    <location>
        <begin position="178"/>
        <end position="197"/>
    </location>
</feature>
<dbReference type="Proteomes" id="UP000003786">
    <property type="component" value="Chromosome 4"/>
</dbReference>
<feature type="transmembrane region" description="Helical" evidence="1">
    <location>
        <begin position="217"/>
        <end position="235"/>
    </location>
</feature>
<keyword evidence="1" id="KW-1133">Transmembrane helix</keyword>
<keyword evidence="1" id="KW-0812">Transmembrane</keyword>
<accession>J7MGW2</accession>
<dbReference type="RefSeq" id="XP_009692637.1">
    <property type="nucleotide sequence ID" value="XM_009694342.1"/>
</dbReference>
<evidence type="ECO:0008006" key="4">
    <source>
        <dbReference type="Google" id="ProtNLM"/>
    </source>
</evidence>